<reference evidence="1" key="1">
    <citation type="submission" date="2021-04" db="EMBL/GenBank/DDBJ databases">
        <title>Genome based classification of Actinospica acidithermotolerans sp. nov., an actinobacterium isolated from an Indonesian hot spring.</title>
        <authorList>
            <person name="Kusuma A.B."/>
            <person name="Putra K.E."/>
            <person name="Nafisah S."/>
            <person name="Loh J."/>
            <person name="Nouioui I."/>
            <person name="Goodfellow M."/>
        </authorList>
    </citation>
    <scope>NUCLEOTIDE SEQUENCE</scope>
    <source>
        <strain evidence="1">MGRD01-02</strain>
    </source>
</reference>
<comment type="caution">
    <text evidence="1">The sequence shown here is derived from an EMBL/GenBank/DDBJ whole genome shotgun (WGS) entry which is preliminary data.</text>
</comment>
<name>A0A941EK08_9ACTN</name>
<proteinExistence type="predicted"/>
<dbReference type="RefSeq" id="WP_212520157.1">
    <property type="nucleotide sequence ID" value="NZ_JAGSOH010000072.1"/>
</dbReference>
<accession>A0A941EK08</accession>
<organism evidence="1 2">
    <name type="scientific">Actinospica acidithermotolerans</name>
    <dbReference type="NCBI Taxonomy" id="2828514"/>
    <lineage>
        <taxon>Bacteria</taxon>
        <taxon>Bacillati</taxon>
        <taxon>Actinomycetota</taxon>
        <taxon>Actinomycetes</taxon>
        <taxon>Catenulisporales</taxon>
        <taxon>Actinospicaceae</taxon>
        <taxon>Actinospica</taxon>
    </lineage>
</organism>
<keyword evidence="2" id="KW-1185">Reference proteome</keyword>
<gene>
    <name evidence="1" type="ORF">KDK95_22140</name>
</gene>
<dbReference type="AlphaFoldDB" id="A0A941EK08"/>
<dbReference type="Proteomes" id="UP000676325">
    <property type="component" value="Unassembled WGS sequence"/>
</dbReference>
<protein>
    <submittedName>
        <fullName evidence="1">Uncharacterized protein</fullName>
    </submittedName>
</protein>
<sequence>MSVNQIELELAANSGPAWLAVEGAPVTVSFPAEAVRFEGEELRFVTGGDVVRTVPRNEVAALSWRGTARGKPTPPRNAGVAWTDEEREQLAAEVHGELSWAEIGRRHERSVAGVRLEAEKLGLIEAPK</sequence>
<evidence type="ECO:0000313" key="1">
    <source>
        <dbReference type="EMBL" id="MBR7829024.1"/>
    </source>
</evidence>
<dbReference type="EMBL" id="JAGSOH010000072">
    <property type="protein sequence ID" value="MBR7829024.1"/>
    <property type="molecule type" value="Genomic_DNA"/>
</dbReference>
<evidence type="ECO:0000313" key="2">
    <source>
        <dbReference type="Proteomes" id="UP000676325"/>
    </source>
</evidence>